<dbReference type="GO" id="GO:0016747">
    <property type="term" value="F:acyltransferase activity, transferring groups other than amino-acyl groups"/>
    <property type="evidence" value="ECO:0007669"/>
    <property type="project" value="InterPro"/>
</dbReference>
<dbReference type="EMBL" id="AVPG01000009">
    <property type="protein sequence ID" value="KGX87083.1"/>
    <property type="molecule type" value="Genomic_DNA"/>
</dbReference>
<name>A0A0A5G7D7_9BACI</name>
<dbReference type="STRING" id="1385512.N784_02685"/>
<evidence type="ECO:0000313" key="2">
    <source>
        <dbReference type="EMBL" id="KGX87083.1"/>
    </source>
</evidence>
<gene>
    <name evidence="2" type="ORF">N784_02685</name>
</gene>
<evidence type="ECO:0000259" key="1">
    <source>
        <dbReference type="PROSITE" id="PS51186"/>
    </source>
</evidence>
<keyword evidence="3" id="KW-1185">Reference proteome</keyword>
<sequence length="197" mass="22869">MSENECKYANKMESVELAYHSQLNLATNVIEGSANIILSKGNEIRNTIGQIQLRYYVTKIYKDEIDLLDAAATYSMEEEHGMLVLGKYYGKAVMTKKIVLLSHFIIDDLYRKQGYGLQAMYELLKYLTLFEVDVIALSVSHAEQESKNDYNLSVKQLESFYKRFGFRYIHELEDERVHPHLMFLEMTFDCFSKGNLG</sequence>
<evidence type="ECO:0000313" key="3">
    <source>
        <dbReference type="Proteomes" id="UP000030401"/>
    </source>
</evidence>
<dbReference type="PROSITE" id="PS51186">
    <property type="entry name" value="GNAT"/>
    <property type="match status" value="1"/>
</dbReference>
<dbReference type="AlphaFoldDB" id="A0A0A5G7D7"/>
<proteinExistence type="predicted"/>
<dbReference type="RefSeq" id="WP_036833837.1">
    <property type="nucleotide sequence ID" value="NZ_AVPG01000009.1"/>
</dbReference>
<reference evidence="2 3" key="1">
    <citation type="submission" date="2013-08" db="EMBL/GenBank/DDBJ databases">
        <authorList>
            <person name="Huang J."/>
            <person name="Wang G."/>
        </authorList>
    </citation>
    <scope>NUCLEOTIDE SEQUENCE [LARGE SCALE GENOMIC DNA]</scope>
    <source>
        <strain evidence="2 3">JSM 072002</strain>
    </source>
</reference>
<protein>
    <recommendedName>
        <fullName evidence="1">N-acetyltransferase domain-containing protein</fullName>
    </recommendedName>
</protein>
<feature type="domain" description="N-acetyltransferase" evidence="1">
    <location>
        <begin position="42"/>
        <end position="187"/>
    </location>
</feature>
<accession>A0A0A5G7D7</accession>
<dbReference type="SUPFAM" id="SSF55729">
    <property type="entry name" value="Acyl-CoA N-acyltransferases (Nat)"/>
    <property type="match status" value="1"/>
</dbReference>
<dbReference type="InterPro" id="IPR016181">
    <property type="entry name" value="Acyl_CoA_acyltransferase"/>
</dbReference>
<organism evidence="2 3">
    <name type="scientific">Pontibacillus litoralis JSM 072002</name>
    <dbReference type="NCBI Taxonomy" id="1385512"/>
    <lineage>
        <taxon>Bacteria</taxon>
        <taxon>Bacillati</taxon>
        <taxon>Bacillota</taxon>
        <taxon>Bacilli</taxon>
        <taxon>Bacillales</taxon>
        <taxon>Bacillaceae</taxon>
        <taxon>Pontibacillus</taxon>
    </lineage>
</organism>
<dbReference type="OrthoDB" id="9127144at2"/>
<comment type="caution">
    <text evidence="2">The sequence shown here is derived from an EMBL/GenBank/DDBJ whole genome shotgun (WGS) entry which is preliminary data.</text>
</comment>
<dbReference type="Gene3D" id="3.40.630.30">
    <property type="match status" value="1"/>
</dbReference>
<dbReference type="InterPro" id="IPR000182">
    <property type="entry name" value="GNAT_dom"/>
</dbReference>
<dbReference type="Proteomes" id="UP000030401">
    <property type="component" value="Unassembled WGS sequence"/>
</dbReference>